<dbReference type="InterPro" id="IPR044878">
    <property type="entry name" value="UbiA_sf"/>
</dbReference>
<sequence length="808" mass="86410">MEAMMYWPCCFHSLCRAERASRQAAATLRLGAMFLSHGERTQSPPACLVALCPRTCTADLAMPSIYRQDSGRSPRLRAGNSLRYGVHHSAPRRQHDAPLATASPASFRVSTRCRSVCKLYRHVFTSTRFTRQLRYSSSQHTPTAGGTWMDPQPSGNSSICIRRQKAEDGSKAAGGHGQRVLLERPSELASSLPAESLRDSYSRRLQRDGAAYWALSKGRLSIWVAISTLAGYAGGLQALSPSCSTLSNYGLVSASASSLASAQNISCVSSSMDIFGTVPTIFLGSSTAEAVLQAAALFAGVFGSSAAANALNQLYERKIDSLMTRTRHRPVASGYLSAPACVGFAGLTALAGVSLLLIHFPSMTAAGLAAFNIALYSGVYTPLKTRSPYSTHVGAVVGAIPLLIGWSAAGWLRLFTGFTLMRAPVAAFRAAVSVAVPPLLHALLATPVGLPTRGLQNVRRERQSSGATDEGAVQAIFGRPSSHSSGMCFSSALGVTTWMYSISSLPSNLFILRSFHRFYTQPDRTTGKHFFLHSLWHIMILLGLAVYHLRPPVPPDKCLLSVDGSSSEAEANALTRPECSRGFANFTPAVAFQHWSATLQRRVAELCPVFRSRRQHGGRPETGRSGSSSAELELSGVSSYRLSDMPDWVECDASEGVDATTLGPSLVQGQSCFTGKEDSAVSENSTVSGGRHKTATGPLTLCGEDFARGRLQPSRSCGHRPPASAGSSGVYAIFGAGNRDRQHDVLFGRVRGVLSALCPHEQAFGLRHGCPVSRAMDILIPRPRRSSECADVASELEGLPSREKGKSH</sequence>
<dbReference type="Pfam" id="PF01040">
    <property type="entry name" value="UbiA"/>
    <property type="match status" value="1"/>
</dbReference>
<dbReference type="EMBL" id="MIGC01002537">
    <property type="protein sequence ID" value="PHJ20909.1"/>
    <property type="molecule type" value="Genomic_DNA"/>
</dbReference>
<evidence type="ECO:0000256" key="8">
    <source>
        <dbReference type="ARBA" id="ARBA00023136"/>
    </source>
</evidence>
<dbReference type="PANTHER" id="PTHR43448">
    <property type="entry name" value="PROTOHEME IX FARNESYLTRANSFERASE, MITOCHONDRIAL"/>
    <property type="match status" value="1"/>
</dbReference>
<evidence type="ECO:0000256" key="10">
    <source>
        <dbReference type="SAM" id="MobiDB-lite"/>
    </source>
</evidence>
<keyword evidence="7" id="KW-0350">Heme biosynthesis</keyword>
<dbReference type="InterPro" id="IPR000537">
    <property type="entry name" value="UbiA_prenyltransferase"/>
</dbReference>
<feature type="transmembrane region" description="Helical" evidence="11">
    <location>
        <begin position="332"/>
        <end position="358"/>
    </location>
</feature>
<comment type="subcellular location">
    <subcellularLocation>
        <location evidence="1">Membrane</location>
        <topology evidence="1">Multi-pass membrane protein</topology>
    </subcellularLocation>
</comment>
<comment type="caution">
    <text evidence="12">The sequence shown here is derived from an EMBL/GenBank/DDBJ whole genome shotgun (WGS) entry which is preliminary data.</text>
</comment>
<feature type="transmembrane region" description="Helical" evidence="11">
    <location>
        <begin position="530"/>
        <end position="549"/>
    </location>
</feature>
<protein>
    <recommendedName>
        <fullName evidence="3">Protoheme IX farnesyltransferase, mitochondrial</fullName>
    </recommendedName>
    <alternativeName>
        <fullName evidence="9">Heme O synthase</fullName>
    </alternativeName>
</protein>
<feature type="transmembrane region" description="Helical" evidence="11">
    <location>
        <begin position="290"/>
        <end position="311"/>
    </location>
</feature>
<keyword evidence="5 11" id="KW-0812">Transmembrane</keyword>
<evidence type="ECO:0000256" key="11">
    <source>
        <dbReference type="SAM" id="Phobius"/>
    </source>
</evidence>
<dbReference type="GeneID" id="94428640"/>
<evidence type="ECO:0000256" key="2">
    <source>
        <dbReference type="ARBA" id="ARBA00005985"/>
    </source>
</evidence>
<dbReference type="Proteomes" id="UP000221165">
    <property type="component" value="Unassembled WGS sequence"/>
</dbReference>
<feature type="transmembrane region" description="Helical" evidence="11">
    <location>
        <begin position="395"/>
        <end position="414"/>
    </location>
</feature>
<feature type="region of interest" description="Disordered" evidence="10">
    <location>
        <begin position="134"/>
        <end position="158"/>
    </location>
</feature>
<evidence type="ECO:0000256" key="1">
    <source>
        <dbReference type="ARBA" id="ARBA00004141"/>
    </source>
</evidence>
<evidence type="ECO:0000256" key="9">
    <source>
        <dbReference type="ARBA" id="ARBA00030253"/>
    </source>
</evidence>
<gene>
    <name evidence="12" type="ORF">CSUI_005252</name>
</gene>
<evidence type="ECO:0000256" key="7">
    <source>
        <dbReference type="ARBA" id="ARBA00023133"/>
    </source>
</evidence>
<dbReference type="RefSeq" id="XP_067922594.1">
    <property type="nucleotide sequence ID" value="XM_068065429.1"/>
</dbReference>
<name>A0A2C6KVV8_9APIC</name>
<keyword evidence="6 11" id="KW-1133">Transmembrane helix</keyword>
<dbReference type="VEuPathDB" id="ToxoDB:CSUI_005252"/>
<dbReference type="GO" id="GO:0016020">
    <property type="term" value="C:membrane"/>
    <property type="evidence" value="ECO:0007669"/>
    <property type="project" value="UniProtKB-SubCell"/>
</dbReference>
<dbReference type="Gene3D" id="1.10.357.140">
    <property type="entry name" value="UbiA prenyltransferase"/>
    <property type="match status" value="1"/>
</dbReference>
<dbReference type="PANTHER" id="PTHR43448:SF2">
    <property type="entry name" value="PROTOHEME IX FARNESYLTRANSFERASE, MITOCHONDRIAL"/>
    <property type="match status" value="1"/>
</dbReference>
<proteinExistence type="inferred from homology"/>
<evidence type="ECO:0000256" key="4">
    <source>
        <dbReference type="ARBA" id="ARBA00022679"/>
    </source>
</evidence>
<feature type="compositionally biased region" description="Polar residues" evidence="10">
    <location>
        <begin position="134"/>
        <end position="144"/>
    </location>
</feature>
<keyword evidence="4" id="KW-0808">Transferase</keyword>
<evidence type="ECO:0000256" key="3">
    <source>
        <dbReference type="ARBA" id="ARBA00016335"/>
    </source>
</evidence>
<evidence type="ECO:0000313" key="13">
    <source>
        <dbReference type="Proteomes" id="UP000221165"/>
    </source>
</evidence>
<evidence type="ECO:0000256" key="5">
    <source>
        <dbReference type="ARBA" id="ARBA00022692"/>
    </source>
</evidence>
<feature type="transmembrane region" description="Helical" evidence="11">
    <location>
        <begin position="426"/>
        <end position="450"/>
    </location>
</feature>
<dbReference type="GO" id="GO:0006784">
    <property type="term" value="P:heme A biosynthetic process"/>
    <property type="evidence" value="ECO:0007669"/>
    <property type="project" value="TreeGrafter"/>
</dbReference>
<evidence type="ECO:0000313" key="12">
    <source>
        <dbReference type="EMBL" id="PHJ20909.1"/>
    </source>
</evidence>
<keyword evidence="13" id="KW-1185">Reference proteome</keyword>
<reference evidence="12 13" key="1">
    <citation type="journal article" date="2017" name="Int. J. Parasitol.">
        <title>The genome of the protozoan parasite Cystoisospora suis and a reverse vaccinology approach to identify vaccine candidates.</title>
        <authorList>
            <person name="Palmieri N."/>
            <person name="Shrestha A."/>
            <person name="Ruttkowski B."/>
            <person name="Beck T."/>
            <person name="Vogl C."/>
            <person name="Tomley F."/>
            <person name="Blake D.P."/>
            <person name="Joachim A."/>
        </authorList>
    </citation>
    <scope>NUCLEOTIDE SEQUENCE [LARGE SCALE GENOMIC DNA]</scope>
    <source>
        <strain evidence="12 13">Wien I</strain>
    </source>
</reference>
<dbReference type="AlphaFoldDB" id="A0A2C6KVV8"/>
<comment type="similarity">
    <text evidence="2">Belongs to the UbiA prenyltransferase family.</text>
</comment>
<keyword evidence="8 11" id="KW-0472">Membrane</keyword>
<feature type="transmembrane region" description="Helical" evidence="11">
    <location>
        <begin position="364"/>
        <end position="383"/>
    </location>
</feature>
<dbReference type="PROSITE" id="PS00943">
    <property type="entry name" value="UBIA"/>
    <property type="match status" value="1"/>
</dbReference>
<dbReference type="OrthoDB" id="349281at2759"/>
<evidence type="ECO:0000256" key="6">
    <source>
        <dbReference type="ARBA" id="ARBA00022989"/>
    </source>
</evidence>
<dbReference type="GO" id="GO:0008495">
    <property type="term" value="F:protoheme IX farnesyltransferase activity"/>
    <property type="evidence" value="ECO:0007669"/>
    <property type="project" value="InterPro"/>
</dbReference>
<dbReference type="GO" id="GO:0005739">
    <property type="term" value="C:mitochondrion"/>
    <property type="evidence" value="ECO:0007669"/>
    <property type="project" value="TreeGrafter"/>
</dbReference>
<accession>A0A2C6KVV8</accession>
<organism evidence="12 13">
    <name type="scientific">Cystoisospora suis</name>
    <dbReference type="NCBI Taxonomy" id="483139"/>
    <lineage>
        <taxon>Eukaryota</taxon>
        <taxon>Sar</taxon>
        <taxon>Alveolata</taxon>
        <taxon>Apicomplexa</taxon>
        <taxon>Conoidasida</taxon>
        <taxon>Coccidia</taxon>
        <taxon>Eucoccidiorida</taxon>
        <taxon>Eimeriorina</taxon>
        <taxon>Sarcocystidae</taxon>
        <taxon>Cystoisospora</taxon>
    </lineage>
</organism>
<dbReference type="InterPro" id="IPR030470">
    <property type="entry name" value="UbiA_prenylTrfase_CS"/>
</dbReference>
<dbReference type="InterPro" id="IPR006369">
    <property type="entry name" value="Protohaem_IX_farnesylTrfase"/>
</dbReference>
<dbReference type="CDD" id="cd13957">
    <property type="entry name" value="PT_UbiA_Cox10"/>
    <property type="match status" value="1"/>
</dbReference>